<dbReference type="EMBL" id="CP018145">
    <property type="protein sequence ID" value="ASJ52828.1"/>
    <property type="molecule type" value="Genomic_DNA"/>
</dbReference>
<dbReference type="KEGG" id="bfm:BP422_04220"/>
<dbReference type="InterPro" id="IPR029058">
    <property type="entry name" value="AB_hydrolase_fold"/>
</dbReference>
<dbReference type="Gene3D" id="3.40.50.1820">
    <property type="entry name" value="alpha/beta hydrolase"/>
    <property type="match status" value="1"/>
</dbReference>
<organism evidence="1 2">
    <name type="scientific">Brevibacillus formosus</name>
    <dbReference type="NCBI Taxonomy" id="54913"/>
    <lineage>
        <taxon>Bacteria</taxon>
        <taxon>Bacillati</taxon>
        <taxon>Bacillota</taxon>
        <taxon>Bacilli</taxon>
        <taxon>Bacillales</taxon>
        <taxon>Paenibacillaceae</taxon>
        <taxon>Brevibacillus</taxon>
    </lineage>
</organism>
<protein>
    <submittedName>
        <fullName evidence="1">Alpha/beta hydrolase</fullName>
    </submittedName>
</protein>
<keyword evidence="1" id="KW-0378">Hydrolase</keyword>
<reference evidence="1 2" key="1">
    <citation type="submission" date="2016-11" db="EMBL/GenBank/DDBJ databases">
        <authorList>
            <person name="Jaros S."/>
            <person name="Januszkiewicz K."/>
            <person name="Wedrychowicz H."/>
        </authorList>
    </citation>
    <scope>NUCLEOTIDE SEQUENCE [LARGE SCALE GENOMIC DNA]</scope>
    <source>
        <strain evidence="1 2">NF2</strain>
    </source>
</reference>
<evidence type="ECO:0000313" key="2">
    <source>
        <dbReference type="Proteomes" id="UP000197781"/>
    </source>
</evidence>
<dbReference type="GO" id="GO:0016787">
    <property type="term" value="F:hydrolase activity"/>
    <property type="evidence" value="ECO:0007669"/>
    <property type="project" value="UniProtKB-KW"/>
</dbReference>
<proteinExistence type="predicted"/>
<accession>A0A220MCW6</accession>
<dbReference type="SUPFAM" id="SSF53474">
    <property type="entry name" value="alpha/beta-Hydrolases"/>
    <property type="match status" value="1"/>
</dbReference>
<dbReference type="Proteomes" id="UP000197781">
    <property type="component" value="Chromosome"/>
</dbReference>
<evidence type="ECO:0000313" key="1">
    <source>
        <dbReference type="EMBL" id="ASJ52828.1"/>
    </source>
</evidence>
<dbReference type="AlphaFoldDB" id="A0A220MCW6"/>
<gene>
    <name evidence="1" type="ORF">BP422_04220</name>
</gene>
<dbReference type="RefSeq" id="WP_088906708.1">
    <property type="nucleotide sequence ID" value="NZ_CP018145.1"/>
</dbReference>
<sequence>MVYPKTGSVNVKDGREMTYTHIQANQTPSRSVCFFFPGASYSFDRPYLYYSTMLFLSKQIDLVHVHAAYGKDIPDFETSSFAKRSAWISEDMQTVVSQVLDQKEYEHVFFLGKSLGTVPIACSLLKEPRFSRSSAILLTPLLREELVVADLLALEQNVFLVSGTADPHYHQPTLERIITFKPNIHRYLPQNAKHSLDIGLQVDLSLQVLQSIMDEFGCFLDKSLDI</sequence>
<name>A0A220MCW6_9BACL</name>